<feature type="domain" description="RanBP2-type" evidence="13">
    <location>
        <begin position="423"/>
        <end position="452"/>
    </location>
</feature>
<proteinExistence type="predicted"/>
<evidence type="ECO:0000256" key="11">
    <source>
        <dbReference type="PROSITE-ProRule" id="PRU00322"/>
    </source>
</evidence>
<feature type="domain" description="RanBP2-type" evidence="13">
    <location>
        <begin position="333"/>
        <end position="362"/>
    </location>
</feature>
<dbReference type="InterPro" id="IPR012677">
    <property type="entry name" value="Nucleotide-bd_a/b_plait_sf"/>
</dbReference>
<dbReference type="InterPro" id="IPR001876">
    <property type="entry name" value="Znf_RanBP2"/>
</dbReference>
<accession>A0AAV5RW79</accession>
<dbReference type="AlphaFoldDB" id="A0AAV5RW79"/>
<sequence length="475" mass="52685">MFYVVLELDVEHKVEMPKDHSRVAGISYQIVNESSQKCHFPEDTELPVISIDNTTNAFQDAVTQLDAAVKDVVGEEQFVLVSLYSTWHIRVTLPREARDLDCKLPEFLEHPVLFDLRREFQRWSANSSDESITSSKVPLIKQLTTAFGIESTQDSCNTNADTATKVLLALYDKCKDGEDDSTVLTLPYDAHSDYETFIERQSTAVCINNLPQDTTQSELESWFSQFGSRPIGFWTIRKAKPEDNGSNNSGNCVNSCPYVEEPDSVGGFIIYQTATEAQQALALNGRSILSNVANIKQPRVVEHVVEISPSCTSILAKAQDILIPFPQSKNKPRPGDWTCPSCGFSNFQRRTACFRCSFPVPNGNGKSQVNENSEQGASGRNIDGNDHSRMANNNGSNHYINHHHNNHGNNSNNNNSGSNVPFRAGDWKCASCTYHNFAKNVVCLRCNGPKTRTVHQSQGKNYNATGTVGAYSVAE</sequence>
<evidence type="ECO:0000256" key="7">
    <source>
        <dbReference type="ARBA" id="ARBA00022771"/>
    </source>
</evidence>
<evidence type="ECO:0000256" key="3">
    <source>
        <dbReference type="ARBA" id="ARBA00022454"/>
    </source>
</evidence>
<dbReference type="InterPro" id="IPR035979">
    <property type="entry name" value="RBD_domain_sf"/>
</dbReference>
<reference evidence="14 15" key="1">
    <citation type="journal article" date="2023" name="Elife">
        <title>Identification of key yeast species and microbe-microbe interactions impacting larval growth of Drosophila in the wild.</title>
        <authorList>
            <person name="Mure A."/>
            <person name="Sugiura Y."/>
            <person name="Maeda R."/>
            <person name="Honda K."/>
            <person name="Sakurai N."/>
            <person name="Takahashi Y."/>
            <person name="Watada M."/>
            <person name="Katoh T."/>
            <person name="Gotoh A."/>
            <person name="Gotoh Y."/>
            <person name="Taniguchi I."/>
            <person name="Nakamura K."/>
            <person name="Hayashi T."/>
            <person name="Katayama T."/>
            <person name="Uemura T."/>
            <person name="Hattori Y."/>
        </authorList>
    </citation>
    <scope>NUCLEOTIDE SEQUENCE [LARGE SCALE GENOMIC DNA]</scope>
    <source>
        <strain evidence="14 15">KH-74</strain>
    </source>
</reference>
<evidence type="ECO:0000256" key="4">
    <source>
        <dbReference type="ARBA" id="ARBA00022553"/>
    </source>
</evidence>
<dbReference type="EMBL" id="BTGD01000005">
    <property type="protein sequence ID" value="GMM55431.1"/>
    <property type="molecule type" value="Genomic_DNA"/>
</dbReference>
<protein>
    <submittedName>
        <fullName evidence="14">Nrp1 protein</fullName>
    </submittedName>
</protein>
<keyword evidence="5" id="KW-0479">Metal-binding</keyword>
<evidence type="ECO:0000256" key="9">
    <source>
        <dbReference type="ARBA" id="ARBA00022884"/>
    </source>
</evidence>
<dbReference type="SMART" id="SM00547">
    <property type="entry name" value="ZnF_RBZ"/>
    <property type="match status" value="2"/>
</dbReference>
<dbReference type="GO" id="GO:0005634">
    <property type="term" value="C:nucleus"/>
    <property type="evidence" value="ECO:0007669"/>
    <property type="project" value="UniProtKB-SubCell"/>
</dbReference>
<feature type="region of interest" description="Disordered" evidence="12">
    <location>
        <begin position="365"/>
        <end position="417"/>
    </location>
</feature>
<comment type="caution">
    <text evidence="14">The sequence shown here is derived from an EMBL/GenBank/DDBJ whole genome shotgun (WGS) entry which is preliminary data.</text>
</comment>
<keyword evidence="7 11" id="KW-0863">Zinc-finger</keyword>
<dbReference type="GO" id="GO:0008270">
    <property type="term" value="F:zinc ion binding"/>
    <property type="evidence" value="ECO:0007669"/>
    <property type="project" value="UniProtKB-KW"/>
</dbReference>
<dbReference type="InterPro" id="IPR036443">
    <property type="entry name" value="Znf_RanBP2_sf"/>
</dbReference>
<dbReference type="Gene3D" id="4.10.1060.10">
    <property type="entry name" value="Zinc finger, RanBP2-type"/>
    <property type="match status" value="2"/>
</dbReference>
<keyword evidence="10" id="KW-0539">Nucleus</keyword>
<dbReference type="PROSITE" id="PS01358">
    <property type="entry name" value="ZF_RANBP2_1"/>
    <property type="match status" value="2"/>
</dbReference>
<dbReference type="FunFam" id="4.10.1060.10:FF:000021">
    <property type="entry name" value="MUTL protein homolog 3"/>
    <property type="match status" value="1"/>
</dbReference>
<evidence type="ECO:0000313" key="15">
    <source>
        <dbReference type="Proteomes" id="UP001377567"/>
    </source>
</evidence>
<evidence type="ECO:0000256" key="8">
    <source>
        <dbReference type="ARBA" id="ARBA00022833"/>
    </source>
</evidence>
<evidence type="ECO:0000256" key="10">
    <source>
        <dbReference type="ARBA" id="ARBA00023242"/>
    </source>
</evidence>
<dbReference type="PANTHER" id="PTHR23111">
    <property type="entry name" value="ZINC FINGER PROTEIN"/>
    <property type="match status" value="1"/>
</dbReference>
<dbReference type="GO" id="GO:0003729">
    <property type="term" value="F:mRNA binding"/>
    <property type="evidence" value="ECO:0007669"/>
    <property type="project" value="TreeGrafter"/>
</dbReference>
<comment type="subcellular location">
    <subcellularLocation>
        <location evidence="2">Chromosome</location>
    </subcellularLocation>
    <subcellularLocation>
        <location evidence="1">Nucleus</location>
    </subcellularLocation>
</comment>
<dbReference type="Gene3D" id="3.30.70.330">
    <property type="match status" value="1"/>
</dbReference>
<gene>
    <name evidence="14" type="ORF">DAKH74_020470</name>
</gene>
<keyword evidence="15" id="KW-1185">Reference proteome</keyword>
<keyword evidence="4" id="KW-0597">Phosphoprotein</keyword>
<organism evidence="14 15">
    <name type="scientific">Maudiozyma humilis</name>
    <name type="common">Sour dough yeast</name>
    <name type="synonym">Kazachstania humilis</name>
    <dbReference type="NCBI Taxonomy" id="51915"/>
    <lineage>
        <taxon>Eukaryota</taxon>
        <taxon>Fungi</taxon>
        <taxon>Dikarya</taxon>
        <taxon>Ascomycota</taxon>
        <taxon>Saccharomycotina</taxon>
        <taxon>Saccharomycetes</taxon>
        <taxon>Saccharomycetales</taxon>
        <taxon>Saccharomycetaceae</taxon>
        <taxon>Maudiozyma</taxon>
    </lineage>
</organism>
<evidence type="ECO:0000256" key="5">
    <source>
        <dbReference type="ARBA" id="ARBA00022723"/>
    </source>
</evidence>
<name>A0AAV5RW79_MAUHU</name>
<dbReference type="PROSITE" id="PS50199">
    <property type="entry name" value="ZF_RANBP2_2"/>
    <property type="match status" value="2"/>
</dbReference>
<dbReference type="PANTHER" id="PTHR23111:SF40">
    <property type="entry name" value="RNA-BINDING PROTEIN INVOLVED IN HETEROCHROMATIN ASSEMBLY-RELATED"/>
    <property type="match status" value="1"/>
</dbReference>
<feature type="compositionally biased region" description="Low complexity" evidence="12">
    <location>
        <begin position="407"/>
        <end position="417"/>
    </location>
</feature>
<feature type="compositionally biased region" description="Polar residues" evidence="12">
    <location>
        <begin position="365"/>
        <end position="378"/>
    </location>
</feature>
<dbReference type="SUPFAM" id="SSF90209">
    <property type="entry name" value="Ran binding protein zinc finger-like"/>
    <property type="match status" value="2"/>
</dbReference>
<keyword evidence="3" id="KW-0158">Chromosome</keyword>
<dbReference type="FunFam" id="4.10.1060.10:FF:000024">
    <property type="entry name" value="RNA-binding protein"/>
    <property type="match status" value="1"/>
</dbReference>
<dbReference type="GO" id="GO:0005737">
    <property type="term" value="C:cytoplasm"/>
    <property type="evidence" value="ECO:0007669"/>
    <property type="project" value="UniProtKB-ARBA"/>
</dbReference>
<keyword evidence="9" id="KW-0694">RNA-binding</keyword>
<evidence type="ECO:0000259" key="13">
    <source>
        <dbReference type="PROSITE" id="PS50199"/>
    </source>
</evidence>
<dbReference type="GO" id="GO:0005694">
    <property type="term" value="C:chromosome"/>
    <property type="evidence" value="ECO:0007669"/>
    <property type="project" value="UniProtKB-SubCell"/>
</dbReference>
<keyword evidence="6" id="KW-0677">Repeat</keyword>
<evidence type="ECO:0000256" key="1">
    <source>
        <dbReference type="ARBA" id="ARBA00004123"/>
    </source>
</evidence>
<evidence type="ECO:0000256" key="12">
    <source>
        <dbReference type="SAM" id="MobiDB-lite"/>
    </source>
</evidence>
<dbReference type="Pfam" id="PF00641">
    <property type="entry name" value="Zn_ribbon_RanBP"/>
    <property type="match status" value="2"/>
</dbReference>
<evidence type="ECO:0000256" key="2">
    <source>
        <dbReference type="ARBA" id="ARBA00004286"/>
    </source>
</evidence>
<dbReference type="SUPFAM" id="SSF54928">
    <property type="entry name" value="RNA-binding domain, RBD"/>
    <property type="match status" value="1"/>
</dbReference>
<evidence type="ECO:0000256" key="6">
    <source>
        <dbReference type="ARBA" id="ARBA00022737"/>
    </source>
</evidence>
<dbReference type="Proteomes" id="UP001377567">
    <property type="component" value="Unassembled WGS sequence"/>
</dbReference>
<keyword evidence="8" id="KW-0862">Zinc</keyword>
<evidence type="ECO:0000313" key="14">
    <source>
        <dbReference type="EMBL" id="GMM55431.1"/>
    </source>
</evidence>